<keyword evidence="2" id="KW-1185">Reference proteome</keyword>
<dbReference type="PANTHER" id="PTHR36922:SF1">
    <property type="entry name" value="DUF1993 DOMAIN-CONTAINING PROTEIN"/>
    <property type="match status" value="1"/>
</dbReference>
<dbReference type="AlphaFoldDB" id="A0A657LTH8"/>
<sequence length="169" mass="18257">MSVTMYNLTVPVFSRGLTVLSTLLTKAEAHAAETGVSVESLVSARLVEDMLPLSGQIQRVSDTAKNTVGRLMTIAAPSFPDTEATFAELKARVEKTLAFLQTITAQDLEGSDTRDISVKFGKLELTLSGSDYVLKFAIPNFFFHVTTAYDILRAQGVPVGKADYLGAYS</sequence>
<reference evidence="1 2" key="1">
    <citation type="submission" date="2016-02" db="EMBL/GenBank/DDBJ databases">
        <title>Genome sequencing of a beta-galactosidase producing bacteria Rhizobium sp. 59.</title>
        <authorList>
            <person name="Wang D."/>
            <person name="Kot W."/>
            <person name="Qin Y."/>
            <person name="Hansen L."/>
            <person name="Naqvi K."/>
            <person name="Rensing C."/>
        </authorList>
    </citation>
    <scope>NUCLEOTIDE SEQUENCE [LARGE SCALE GENOMIC DNA]</scope>
    <source>
        <strain evidence="1 2">59</strain>
    </source>
</reference>
<gene>
    <name evidence="1" type="ORF">AX760_03010</name>
</gene>
<evidence type="ECO:0008006" key="3">
    <source>
        <dbReference type="Google" id="ProtNLM"/>
    </source>
</evidence>
<protein>
    <recommendedName>
        <fullName evidence="3">DUF1993 domain-containing protein</fullName>
    </recommendedName>
</protein>
<dbReference type="Proteomes" id="UP000182661">
    <property type="component" value="Unassembled WGS sequence"/>
</dbReference>
<dbReference type="SUPFAM" id="SSF109854">
    <property type="entry name" value="DinB/YfiT-like putative metalloenzymes"/>
    <property type="match status" value="1"/>
</dbReference>
<dbReference type="PANTHER" id="PTHR36922">
    <property type="entry name" value="BLL2446 PROTEIN"/>
    <property type="match status" value="1"/>
</dbReference>
<dbReference type="EMBL" id="LSRP01000085">
    <property type="protein sequence ID" value="OJF96848.1"/>
    <property type="molecule type" value="Genomic_DNA"/>
</dbReference>
<accession>A0A657LTH8</accession>
<dbReference type="InterPro" id="IPR018531">
    <property type="entry name" value="DUF1993"/>
</dbReference>
<dbReference type="OrthoDB" id="338237at2"/>
<name>A0A657LTH8_9HYPH</name>
<dbReference type="RefSeq" id="WP_071833188.1">
    <property type="nucleotide sequence ID" value="NZ_LSRP01000085.1"/>
</dbReference>
<proteinExistence type="predicted"/>
<dbReference type="Gene3D" id="1.20.120.450">
    <property type="entry name" value="dinb family like domain"/>
    <property type="match status" value="1"/>
</dbReference>
<evidence type="ECO:0000313" key="2">
    <source>
        <dbReference type="Proteomes" id="UP000182661"/>
    </source>
</evidence>
<organism evidence="1 2">
    <name type="scientific">Pararhizobium antarcticum</name>
    <dbReference type="NCBI Taxonomy" id="1798805"/>
    <lineage>
        <taxon>Bacteria</taxon>
        <taxon>Pseudomonadati</taxon>
        <taxon>Pseudomonadota</taxon>
        <taxon>Alphaproteobacteria</taxon>
        <taxon>Hyphomicrobiales</taxon>
        <taxon>Rhizobiaceae</taxon>
        <taxon>Rhizobium/Agrobacterium group</taxon>
        <taxon>Pararhizobium</taxon>
    </lineage>
</organism>
<dbReference type="Pfam" id="PF09351">
    <property type="entry name" value="DUF1993"/>
    <property type="match status" value="1"/>
</dbReference>
<dbReference type="InterPro" id="IPR034660">
    <property type="entry name" value="DinB/YfiT-like"/>
</dbReference>
<comment type="caution">
    <text evidence="1">The sequence shown here is derived from an EMBL/GenBank/DDBJ whole genome shotgun (WGS) entry which is preliminary data.</text>
</comment>
<evidence type="ECO:0000313" key="1">
    <source>
        <dbReference type="EMBL" id="OJF96848.1"/>
    </source>
</evidence>